<dbReference type="AlphaFoldDB" id="L7J7B8"/>
<accession>L7J7B8</accession>
<sequence length="26" mass="3158">MFIYTQGNPICKKENREFNARNITRI</sequence>
<proteinExistence type="predicted"/>
<protein>
    <submittedName>
        <fullName evidence="1">Uncharacterized protein</fullName>
    </submittedName>
</protein>
<gene>
    <name evidence="1" type="ORF">OOW_P131scaffold00848g2</name>
</gene>
<dbReference type="EMBL" id="JH794928">
    <property type="protein sequence ID" value="ELQ64097.1"/>
    <property type="molecule type" value="Genomic_DNA"/>
</dbReference>
<evidence type="ECO:0000313" key="1">
    <source>
        <dbReference type="EMBL" id="ELQ64097.1"/>
    </source>
</evidence>
<organism>
    <name type="scientific">Pyricularia oryzae (strain P131)</name>
    <name type="common">Rice blast fungus</name>
    <name type="synonym">Magnaporthe oryzae</name>
    <dbReference type="NCBI Taxonomy" id="1143193"/>
    <lineage>
        <taxon>Eukaryota</taxon>
        <taxon>Fungi</taxon>
        <taxon>Dikarya</taxon>
        <taxon>Ascomycota</taxon>
        <taxon>Pezizomycotina</taxon>
        <taxon>Sordariomycetes</taxon>
        <taxon>Sordariomycetidae</taxon>
        <taxon>Magnaporthales</taxon>
        <taxon>Pyriculariaceae</taxon>
        <taxon>Pyricularia</taxon>
    </lineage>
</organism>
<name>L7J7B8_PYRO1</name>
<reference evidence="1" key="1">
    <citation type="journal article" date="2012" name="PLoS Genet.">
        <title>Comparative analysis of the genomes of two field isolates of the rice blast fungus Magnaporthe oryzae.</title>
        <authorList>
            <person name="Xue M."/>
            <person name="Yang J."/>
            <person name="Li Z."/>
            <person name="Hu S."/>
            <person name="Yao N."/>
            <person name="Dean R.A."/>
            <person name="Zhao W."/>
            <person name="Shen M."/>
            <person name="Zhang H."/>
            <person name="Li C."/>
            <person name="Liu L."/>
            <person name="Cao L."/>
            <person name="Xu X."/>
            <person name="Xing Y."/>
            <person name="Hsiang T."/>
            <person name="Zhang Z."/>
            <person name="Xu J.R."/>
            <person name="Peng Y.L."/>
        </authorList>
    </citation>
    <scope>NUCLEOTIDE SEQUENCE [LARGE SCALE GENOMIC DNA]</scope>
    <source>
        <strain evidence="1">P131</strain>
    </source>
</reference>